<dbReference type="Proteomes" id="UP000031465">
    <property type="component" value="Unassembled WGS sequence"/>
</dbReference>
<proteinExistence type="predicted"/>
<accession>A0A0C1JGX8</accession>
<sequence>MAYSEFCREKFFPYKIEGQTRPFIDRNLQIQLPGVTSKEEKSKNYSPIYAYFSSTLTKQPSFAQTKEIELQKVMQEAELSYAAWKKMHEQILQAAKSYFSSSSKDS</sequence>
<gene>
    <name evidence="1" type="ORF">DB44_GE00180</name>
</gene>
<reference evidence="1 2" key="1">
    <citation type="journal article" date="2014" name="Mol. Biol. Evol.">
        <title>Massive expansion of Ubiquitination-related gene families within the Chlamydiae.</title>
        <authorList>
            <person name="Domman D."/>
            <person name="Collingro A."/>
            <person name="Lagkouvardos I."/>
            <person name="Gehre L."/>
            <person name="Weinmaier T."/>
            <person name="Rattei T."/>
            <person name="Subtil A."/>
            <person name="Horn M."/>
        </authorList>
    </citation>
    <scope>NUCLEOTIDE SEQUENCE [LARGE SCALE GENOMIC DNA]</scope>
    <source>
        <strain evidence="1 2">EI2</strain>
    </source>
</reference>
<organism evidence="1 2">
    <name type="scientific">Candidatus Protochlamydia amoebophila</name>
    <dbReference type="NCBI Taxonomy" id="362787"/>
    <lineage>
        <taxon>Bacteria</taxon>
        <taxon>Pseudomonadati</taxon>
        <taxon>Chlamydiota</taxon>
        <taxon>Chlamydiia</taxon>
        <taxon>Parachlamydiales</taxon>
        <taxon>Parachlamydiaceae</taxon>
        <taxon>Candidatus Protochlamydia</taxon>
    </lineage>
</organism>
<dbReference type="PATRIC" id="fig|362787.3.peg.2091"/>
<dbReference type="RefSeq" id="WP_039360988.1">
    <property type="nucleotide sequence ID" value="NZ_JSAN01000150.1"/>
</dbReference>
<name>A0A0C1JGX8_9BACT</name>
<dbReference type="AlphaFoldDB" id="A0A0C1JGX8"/>
<evidence type="ECO:0000313" key="1">
    <source>
        <dbReference type="EMBL" id="KIC70720.1"/>
    </source>
</evidence>
<comment type="caution">
    <text evidence="1">The sequence shown here is derived from an EMBL/GenBank/DDBJ whole genome shotgun (WGS) entry which is preliminary data.</text>
</comment>
<evidence type="ECO:0000313" key="2">
    <source>
        <dbReference type="Proteomes" id="UP000031465"/>
    </source>
</evidence>
<dbReference type="EMBL" id="JSAN01000150">
    <property type="protein sequence ID" value="KIC70720.1"/>
    <property type="molecule type" value="Genomic_DNA"/>
</dbReference>
<protein>
    <submittedName>
        <fullName evidence="1">Uncharacterized protein</fullName>
    </submittedName>
</protein>